<organism evidence="3 4">
    <name type="scientific">Filobasidium floriforme</name>
    <dbReference type="NCBI Taxonomy" id="5210"/>
    <lineage>
        <taxon>Eukaryota</taxon>
        <taxon>Fungi</taxon>
        <taxon>Dikarya</taxon>
        <taxon>Basidiomycota</taxon>
        <taxon>Agaricomycotina</taxon>
        <taxon>Tremellomycetes</taxon>
        <taxon>Filobasidiales</taxon>
        <taxon>Filobasidiaceae</taxon>
        <taxon>Filobasidium</taxon>
    </lineage>
</organism>
<dbReference type="SUPFAM" id="SSF56317">
    <property type="entry name" value="Carbon-nitrogen hydrolase"/>
    <property type="match status" value="1"/>
</dbReference>
<dbReference type="Pfam" id="PF00795">
    <property type="entry name" value="CN_hydrolase"/>
    <property type="match status" value="1"/>
</dbReference>
<evidence type="ECO:0000313" key="3">
    <source>
        <dbReference type="EMBL" id="KAG7561996.1"/>
    </source>
</evidence>
<feature type="domain" description="CN hydrolase" evidence="2">
    <location>
        <begin position="19"/>
        <end position="358"/>
    </location>
</feature>
<dbReference type="GO" id="GO:0008418">
    <property type="term" value="F:protein-N-terminal asparagine amidohydrolase activity"/>
    <property type="evidence" value="ECO:0007669"/>
    <property type="project" value="InterPro"/>
</dbReference>
<sequence>MSSSSSSTRPAPGYRRKPLTVACVQFDPKLGDVEGNAKRIRELTSRIQPNKIDLLVLPEMCLTGYMYKSSSEIASVLENPRTGPTATLSSELARRCACWVVAGYPEKIQVSAGMDTTEEDDVEDEDDDGETTEQTAGIAPQGGHTGSTIGDRAEEEIVAYNSAVIVSPQGTVYDTYRKSFLFDTDKTWAKEGDGFKVLDLPEPLGRTVIGICMDMNPKDFLAPFDAYELGNFVRKTRADLLVVPMNWLEPPGEPPLEAPPSSETEQTQDGPEMSTLNYWAHRLMPLHDPTPTYTPDGVKDVQPGKDVVFVACNRVGTERGTTFVGTSCVMTITSSPSGIDLIEAMGSKEEGVMFALVN</sequence>
<evidence type="ECO:0000256" key="1">
    <source>
        <dbReference type="SAM" id="MobiDB-lite"/>
    </source>
</evidence>
<dbReference type="PROSITE" id="PS50263">
    <property type="entry name" value="CN_HYDROLASE"/>
    <property type="match status" value="1"/>
</dbReference>
<proteinExistence type="predicted"/>
<dbReference type="InterPro" id="IPR003010">
    <property type="entry name" value="C-N_Hydrolase"/>
</dbReference>
<feature type="compositionally biased region" description="Acidic residues" evidence="1">
    <location>
        <begin position="116"/>
        <end position="131"/>
    </location>
</feature>
<name>A0A8K0JMP7_9TREE</name>
<dbReference type="PANTHER" id="PTHR11750">
    <property type="entry name" value="PROTEIN N-TERMINAL AMIDASE"/>
    <property type="match status" value="1"/>
</dbReference>
<gene>
    <name evidence="3" type="ORF">FFLO_02551</name>
</gene>
<reference evidence="3" key="1">
    <citation type="submission" date="2020-04" db="EMBL/GenBank/DDBJ databases">
        <title>Analysis of mating type loci in Filobasidium floriforme.</title>
        <authorList>
            <person name="Nowrousian M."/>
        </authorList>
    </citation>
    <scope>NUCLEOTIDE SEQUENCE</scope>
    <source>
        <strain evidence="3">CBS 6242</strain>
    </source>
</reference>
<dbReference type="Proteomes" id="UP000812966">
    <property type="component" value="Unassembled WGS sequence"/>
</dbReference>
<dbReference type="Gene3D" id="3.60.110.10">
    <property type="entry name" value="Carbon-nitrogen hydrolase"/>
    <property type="match status" value="1"/>
</dbReference>
<dbReference type="PANTHER" id="PTHR11750:SF26">
    <property type="entry name" value="PROTEIN N-TERMINAL AMIDASE"/>
    <property type="match status" value="1"/>
</dbReference>
<accession>A0A8K0JMP7</accession>
<protein>
    <recommendedName>
        <fullName evidence="2">CN hydrolase domain-containing protein</fullName>
    </recommendedName>
</protein>
<dbReference type="GO" id="GO:0030163">
    <property type="term" value="P:protein catabolic process"/>
    <property type="evidence" value="ECO:0007669"/>
    <property type="project" value="TreeGrafter"/>
</dbReference>
<feature type="region of interest" description="Disordered" evidence="1">
    <location>
        <begin position="113"/>
        <end position="149"/>
    </location>
</feature>
<evidence type="ECO:0000313" key="4">
    <source>
        <dbReference type="Proteomes" id="UP000812966"/>
    </source>
</evidence>
<dbReference type="AlphaFoldDB" id="A0A8K0JMP7"/>
<dbReference type="EMBL" id="JABELV010000041">
    <property type="protein sequence ID" value="KAG7561996.1"/>
    <property type="molecule type" value="Genomic_DNA"/>
</dbReference>
<dbReference type="GO" id="GO:0070773">
    <property type="term" value="F:protein-N-terminal glutamine amidohydrolase activity"/>
    <property type="evidence" value="ECO:0007669"/>
    <property type="project" value="InterPro"/>
</dbReference>
<dbReference type="InterPro" id="IPR036526">
    <property type="entry name" value="C-N_Hydrolase_sf"/>
</dbReference>
<keyword evidence="4" id="KW-1185">Reference proteome</keyword>
<feature type="region of interest" description="Disordered" evidence="1">
    <location>
        <begin position="251"/>
        <end position="271"/>
    </location>
</feature>
<evidence type="ECO:0000259" key="2">
    <source>
        <dbReference type="PROSITE" id="PS50263"/>
    </source>
</evidence>
<dbReference type="InterPro" id="IPR039703">
    <property type="entry name" value="Nta1"/>
</dbReference>
<comment type="caution">
    <text evidence="3">The sequence shown here is derived from an EMBL/GenBank/DDBJ whole genome shotgun (WGS) entry which is preliminary data.</text>
</comment>